<name>A0A6A6MR54_HEVBR</name>
<dbReference type="Gene3D" id="1.25.40.10">
    <property type="entry name" value="Tetratricopeptide repeat domain"/>
    <property type="match status" value="1"/>
</dbReference>
<keyword evidence="2" id="KW-1185">Reference proteome</keyword>
<organism evidence="1 2">
    <name type="scientific">Hevea brasiliensis</name>
    <name type="common">Para rubber tree</name>
    <name type="synonym">Siphonia brasiliensis</name>
    <dbReference type="NCBI Taxonomy" id="3981"/>
    <lineage>
        <taxon>Eukaryota</taxon>
        <taxon>Viridiplantae</taxon>
        <taxon>Streptophyta</taxon>
        <taxon>Embryophyta</taxon>
        <taxon>Tracheophyta</taxon>
        <taxon>Spermatophyta</taxon>
        <taxon>Magnoliopsida</taxon>
        <taxon>eudicotyledons</taxon>
        <taxon>Gunneridae</taxon>
        <taxon>Pentapetalae</taxon>
        <taxon>rosids</taxon>
        <taxon>fabids</taxon>
        <taxon>Malpighiales</taxon>
        <taxon>Euphorbiaceae</taxon>
        <taxon>Crotonoideae</taxon>
        <taxon>Micrandreae</taxon>
        <taxon>Hevea</taxon>
    </lineage>
</organism>
<dbReference type="AlphaFoldDB" id="A0A6A6MR54"/>
<evidence type="ECO:0000313" key="2">
    <source>
        <dbReference type="Proteomes" id="UP000467840"/>
    </source>
</evidence>
<dbReference type="InterPro" id="IPR011990">
    <property type="entry name" value="TPR-like_helical_dom_sf"/>
</dbReference>
<dbReference type="Proteomes" id="UP000467840">
    <property type="component" value="Chromosome 15"/>
</dbReference>
<reference evidence="1 2" key="1">
    <citation type="journal article" date="2020" name="Mol. Plant">
        <title>The Chromosome-Based Rubber Tree Genome Provides New Insights into Spurge Genome Evolution and Rubber Biosynthesis.</title>
        <authorList>
            <person name="Liu J."/>
            <person name="Shi C."/>
            <person name="Shi C.C."/>
            <person name="Li W."/>
            <person name="Zhang Q.J."/>
            <person name="Zhang Y."/>
            <person name="Li K."/>
            <person name="Lu H.F."/>
            <person name="Shi C."/>
            <person name="Zhu S.T."/>
            <person name="Xiao Z.Y."/>
            <person name="Nan H."/>
            <person name="Yue Y."/>
            <person name="Zhu X.G."/>
            <person name="Wu Y."/>
            <person name="Hong X.N."/>
            <person name="Fan G.Y."/>
            <person name="Tong Y."/>
            <person name="Zhang D."/>
            <person name="Mao C.L."/>
            <person name="Liu Y.L."/>
            <person name="Hao S.J."/>
            <person name="Liu W.Q."/>
            <person name="Lv M.Q."/>
            <person name="Zhang H.B."/>
            <person name="Liu Y."/>
            <person name="Hu-Tang G.R."/>
            <person name="Wang J.P."/>
            <person name="Wang J.H."/>
            <person name="Sun Y.H."/>
            <person name="Ni S.B."/>
            <person name="Chen W.B."/>
            <person name="Zhang X.C."/>
            <person name="Jiao Y.N."/>
            <person name="Eichler E.E."/>
            <person name="Li G.H."/>
            <person name="Liu X."/>
            <person name="Gao L.Z."/>
        </authorList>
    </citation>
    <scope>NUCLEOTIDE SEQUENCE [LARGE SCALE GENOMIC DNA]</scope>
    <source>
        <strain evidence="2">cv. GT1</strain>
        <tissue evidence="1">Leaf</tissue>
    </source>
</reference>
<sequence>MKAFLWRTGSVPVHAPVHPDSPKFSLSRRNSVSGIFSGENHNVISPRISLHLEINRHRDTPIRLTSSETDLMGSETELFGMLTKLSGSGSLSYPAMMPEEEQHFLGSDLHGCGSTTLNDAGFWPDSRIPLKKLGFTGDGFGKGKKYGGGNGGNDGDWRSDLIKMDLRVKYGALSLKVEGDRERAEEYYARAILASPGDGEVLSLYGKLIWDSHRDGERAQAYFDQAVSASPNDCMVLGSYAHFMWEAEEDDEEVNGCAEASPALVAAL</sequence>
<dbReference type="EMBL" id="JAAGAX010000005">
    <property type="protein sequence ID" value="KAF2315477.1"/>
    <property type="molecule type" value="Genomic_DNA"/>
</dbReference>
<proteinExistence type="predicted"/>
<dbReference type="SUPFAM" id="SSF48452">
    <property type="entry name" value="TPR-like"/>
    <property type="match status" value="1"/>
</dbReference>
<protein>
    <submittedName>
        <fullName evidence="1">Uncharacterized protein</fullName>
    </submittedName>
</protein>
<gene>
    <name evidence="1" type="ORF">GH714_039831</name>
</gene>
<dbReference type="PANTHER" id="PTHR26312">
    <property type="entry name" value="TETRATRICOPEPTIDE REPEAT PROTEIN 5"/>
    <property type="match status" value="1"/>
</dbReference>
<accession>A0A6A6MR54</accession>
<evidence type="ECO:0000313" key="1">
    <source>
        <dbReference type="EMBL" id="KAF2315477.1"/>
    </source>
</evidence>
<dbReference type="PANTHER" id="PTHR26312:SF123">
    <property type="entry name" value="TETRATRICOPEPTIDE REPEAT (TPR)-LIKE SUPERFAMILY PROTEIN"/>
    <property type="match status" value="1"/>
</dbReference>
<comment type="caution">
    <text evidence="1">The sequence shown here is derived from an EMBL/GenBank/DDBJ whole genome shotgun (WGS) entry which is preliminary data.</text>
</comment>